<dbReference type="AlphaFoldDB" id="A0A653IC41"/>
<dbReference type="EMBL" id="CABWKQ010000020">
    <property type="protein sequence ID" value="VWX36295.1"/>
    <property type="molecule type" value="Genomic_DNA"/>
</dbReference>
<evidence type="ECO:0000256" key="4">
    <source>
        <dbReference type="ARBA" id="ARBA00022705"/>
    </source>
</evidence>
<name>A0A653IC41_9BACL</name>
<evidence type="ECO:0000256" key="5">
    <source>
        <dbReference type="ARBA" id="ARBA00022932"/>
    </source>
</evidence>
<evidence type="ECO:0000256" key="2">
    <source>
        <dbReference type="ARBA" id="ARBA00022679"/>
    </source>
</evidence>
<evidence type="ECO:0000256" key="6">
    <source>
        <dbReference type="ARBA" id="ARBA00049244"/>
    </source>
</evidence>
<evidence type="ECO:0000256" key="3">
    <source>
        <dbReference type="ARBA" id="ARBA00022695"/>
    </source>
</evidence>
<dbReference type="PANTHER" id="PTHR32294">
    <property type="entry name" value="DNA POLYMERASE III SUBUNIT ALPHA"/>
    <property type="match status" value="1"/>
</dbReference>
<dbReference type="Pfam" id="PF07733">
    <property type="entry name" value="DNA_pol3_alpha"/>
    <property type="match status" value="1"/>
</dbReference>
<evidence type="ECO:0000313" key="12">
    <source>
        <dbReference type="Proteomes" id="UP000439752"/>
    </source>
</evidence>
<keyword evidence="3 11" id="KW-0548">Nucleotidyltransferase</keyword>
<dbReference type="Pfam" id="PF02811">
    <property type="entry name" value="PHP"/>
    <property type="match status" value="1"/>
</dbReference>
<evidence type="ECO:0000256" key="1">
    <source>
        <dbReference type="ARBA" id="ARBA00012417"/>
    </source>
</evidence>
<dbReference type="GO" id="GO:0006260">
    <property type="term" value="P:DNA replication"/>
    <property type="evidence" value="ECO:0007669"/>
    <property type="project" value="UniProtKB-KW"/>
</dbReference>
<evidence type="ECO:0000313" key="11">
    <source>
        <dbReference type="EMBL" id="VWX36295.1"/>
    </source>
</evidence>
<feature type="domain" description="DNA polymerase III alpha subunit finger" evidence="10">
    <location>
        <begin position="507"/>
        <end position="668"/>
    </location>
</feature>
<proteinExistence type="predicted"/>
<dbReference type="InterPro" id="IPR029460">
    <property type="entry name" value="DNAPol_HHH"/>
</dbReference>
<evidence type="ECO:0000259" key="7">
    <source>
        <dbReference type="Pfam" id="PF02811"/>
    </source>
</evidence>
<evidence type="ECO:0000259" key="9">
    <source>
        <dbReference type="Pfam" id="PF14579"/>
    </source>
</evidence>
<dbReference type="PANTHER" id="PTHR32294:SF0">
    <property type="entry name" value="DNA POLYMERASE III SUBUNIT ALPHA"/>
    <property type="match status" value="1"/>
</dbReference>
<dbReference type="NCBIfam" id="TIGR00594">
    <property type="entry name" value="polc"/>
    <property type="match status" value="1"/>
</dbReference>
<keyword evidence="12" id="KW-1185">Reference proteome</keyword>
<dbReference type="InterPro" id="IPR004805">
    <property type="entry name" value="DnaE2/DnaE/PolC"/>
</dbReference>
<comment type="catalytic activity">
    <reaction evidence="6">
        <text>DNA(n) + a 2'-deoxyribonucleoside 5'-triphosphate = DNA(n+1) + diphosphate</text>
        <dbReference type="Rhea" id="RHEA:22508"/>
        <dbReference type="Rhea" id="RHEA-COMP:17339"/>
        <dbReference type="Rhea" id="RHEA-COMP:17340"/>
        <dbReference type="ChEBI" id="CHEBI:33019"/>
        <dbReference type="ChEBI" id="CHEBI:61560"/>
        <dbReference type="ChEBI" id="CHEBI:173112"/>
        <dbReference type="EC" id="2.7.7.7"/>
    </reaction>
</comment>
<dbReference type="GO" id="GO:0003887">
    <property type="term" value="F:DNA-directed DNA polymerase activity"/>
    <property type="evidence" value="ECO:0007669"/>
    <property type="project" value="UniProtKB-KW"/>
</dbReference>
<dbReference type="Pfam" id="PF17657">
    <property type="entry name" value="DNA_pol3_finger"/>
    <property type="match status" value="1"/>
</dbReference>
<dbReference type="Pfam" id="PF14579">
    <property type="entry name" value="HHH_6"/>
    <property type="match status" value="1"/>
</dbReference>
<evidence type="ECO:0000259" key="10">
    <source>
        <dbReference type="Pfam" id="PF17657"/>
    </source>
</evidence>
<feature type="domain" description="PHP" evidence="7">
    <location>
        <begin position="4"/>
        <end position="93"/>
    </location>
</feature>
<dbReference type="Proteomes" id="UP000439752">
    <property type="component" value="Unassembled WGS sequence"/>
</dbReference>
<dbReference type="InterPro" id="IPR011708">
    <property type="entry name" value="DNA_pol3_alpha_NTPase_dom"/>
</dbReference>
<accession>A0A653IC41</accession>
<keyword evidence="4" id="KW-0235">DNA replication</keyword>
<keyword evidence="2 11" id="KW-0808">Transferase</keyword>
<dbReference type="Gene3D" id="1.10.10.1600">
    <property type="entry name" value="Bacterial DNA polymerase III alpha subunit, thumb domain"/>
    <property type="match status" value="1"/>
</dbReference>
<dbReference type="Gene3D" id="3.20.20.140">
    <property type="entry name" value="Metal-dependent hydrolases"/>
    <property type="match status" value="2"/>
</dbReference>
<keyword evidence="5 11" id="KW-0239">DNA-directed DNA polymerase</keyword>
<dbReference type="InterPro" id="IPR040982">
    <property type="entry name" value="DNA_pol3_finger"/>
</dbReference>
<feature type="domain" description="Bacterial DNA polymerase III alpha subunit NTPase" evidence="8">
    <location>
        <begin position="267"/>
        <end position="504"/>
    </location>
</feature>
<feature type="domain" description="DNA polymerase helix-hairpin-helix motif" evidence="9">
    <location>
        <begin position="738"/>
        <end position="813"/>
    </location>
</feature>
<dbReference type="RefSeq" id="WP_159173482.1">
    <property type="nucleotide sequence ID" value="NZ_LR732312.1"/>
</dbReference>
<dbReference type="EC" id="2.7.7.7" evidence="1"/>
<dbReference type="InterPro" id="IPR041931">
    <property type="entry name" value="DNA_pol3_alpha_thumb_dom"/>
</dbReference>
<reference evidence="11 12" key="1">
    <citation type="submission" date="2019-10" db="EMBL/GenBank/DDBJ databases">
        <authorList>
            <person name="Karimi E."/>
        </authorList>
    </citation>
    <scope>NUCLEOTIDE SEQUENCE [LARGE SCALE GENOMIC DNA]</scope>
    <source>
        <strain evidence="11">Exiguobacterium sp. 9Y</strain>
    </source>
</reference>
<sequence length="1056" mass="119615">MMQLNVRTAYSPLQSTILLTPYLDELKRRGVTIAAICETTLTGVPAFILECQLRDIRPVVGYQQTMTDTDDINLLWYAKTSAGLRTLYQLASGLTSEDCSELIAIIETTRQASEDEVRLRRQVVAWMGHAKNATVYLGVKAARSTVERDSRERYRAVADELGIETIPIDSVRYLRRDDADAYQALRAIAAGSAFQEHKSNRMAHLKSNDELQEQFTGREQSLLKRWSESQVPLELPRQSRPLPRVTDDSIGRLRTLAKDGLLAHGLVDEAARSRLEYELDVIEKTGFADYFLIVEDLVRHAKTTGIRVGPGRGSAAGSLVSYTLGITTVDPLKYGLLFERFLNPERITMPDIDIDVEDERREELLDYLVERYGRSHVGQIGTLSTLGAKAALRDVARVLEFSKDETDAAAKQIGKETTLQGIEQKQTIYRWFSGSEKRRQLLHLAQAIEGLPRQRSIHAAGVVIGSEDLIETTPLDTGASERFVTQYLMKALEQQGLLKIDLLGLRNLTRLRQMEQLIRREHPDFSMETLPEEDPATLRLFARGDTDYIFQFESNGMKQTLREVKPARFEDLVATMSLFRPGPMKFIDLYAKRKAGQPYQMVHPILADVLETTYGVIVYQEQIMEITRRVAGFTLAQADILRRAISKKNSQSVESEKERFLQGAVQNGLEHAVAETLYDQIERFAGYGFNRSHAVAYTKISYALGYTKAHYPQIFSLVSIDQPERLVRAMREKRLPALPPDIWISDYRSTLEGKGIRLGIQTLRGITERDFKLLKEAASSSQTITKLLTAVGWGKKERAKIELLLYGGAFDRATHGDRGLAEQEVLDYFTMASNTLLPDELASLGKRATTKAVTRTATDWARLEREALGFWLTYSPLMTAMTPQVETTHFHDVSSEMEESVYLVCYIEQLREFKTKRAQSMGVMQAVDGYSNEEVVIFPKQYDMYKRSLYVGNVLLIEVKVQDRAGERQFVLERLRPLGQDVLFIKLPSKNELAPLERVLEIAPGDIPVVVRYADTNETKTLPGLYAIRHEEELFAQLRIQFGEANIILKNVPRSN</sequence>
<dbReference type="CDD" id="cd04485">
    <property type="entry name" value="DnaE_OBF"/>
    <property type="match status" value="1"/>
</dbReference>
<evidence type="ECO:0000259" key="8">
    <source>
        <dbReference type="Pfam" id="PF07733"/>
    </source>
</evidence>
<dbReference type="InterPro" id="IPR004013">
    <property type="entry name" value="PHP_dom"/>
</dbReference>
<protein>
    <recommendedName>
        <fullName evidence="1">DNA-directed DNA polymerase</fullName>
        <ecNumber evidence="1">2.7.7.7</ecNumber>
    </recommendedName>
</protein>
<dbReference type="GO" id="GO:0008408">
    <property type="term" value="F:3'-5' exonuclease activity"/>
    <property type="evidence" value="ECO:0007669"/>
    <property type="project" value="InterPro"/>
</dbReference>
<gene>
    <name evidence="11" type="ORF">EXIGUO9Y_270232</name>
</gene>
<organism evidence="11 12">
    <name type="scientific">Exiguobacterium oxidotolerans</name>
    <dbReference type="NCBI Taxonomy" id="223958"/>
    <lineage>
        <taxon>Bacteria</taxon>
        <taxon>Bacillati</taxon>
        <taxon>Bacillota</taxon>
        <taxon>Bacilli</taxon>
        <taxon>Bacillales</taxon>
        <taxon>Bacillales Family XII. Incertae Sedis</taxon>
        <taxon>Exiguobacterium</taxon>
    </lineage>
</organism>